<evidence type="ECO:0000256" key="3">
    <source>
        <dbReference type="RuleBase" id="RU000363"/>
    </source>
</evidence>
<dbReference type="GO" id="GO:0016491">
    <property type="term" value="F:oxidoreductase activity"/>
    <property type="evidence" value="ECO:0007669"/>
    <property type="project" value="UniProtKB-KW"/>
</dbReference>
<dbReference type="Pfam" id="PF00106">
    <property type="entry name" value="adh_short"/>
    <property type="match status" value="1"/>
</dbReference>
<keyword evidence="2" id="KW-0560">Oxidoreductase</keyword>
<dbReference type="PANTHER" id="PTHR43976">
    <property type="entry name" value="SHORT CHAIN DEHYDROGENASE"/>
    <property type="match status" value="1"/>
</dbReference>
<dbReference type="InterPro" id="IPR036291">
    <property type="entry name" value="NAD(P)-bd_dom_sf"/>
</dbReference>
<keyword evidence="5" id="KW-1185">Reference proteome</keyword>
<protein>
    <submittedName>
        <fullName evidence="4">SDR family NAD(P)-dependent oxidoreductase</fullName>
    </submittedName>
</protein>
<dbReference type="RefSeq" id="WP_153286248.1">
    <property type="nucleotide sequence ID" value="NZ_CP045643.1"/>
</dbReference>
<evidence type="ECO:0000313" key="5">
    <source>
        <dbReference type="Proteomes" id="UP000326179"/>
    </source>
</evidence>
<gene>
    <name evidence="4" type="ORF">GFH48_00020</name>
</gene>
<accession>A0A5Q0L4I7</accession>
<name>A0A5Q0L4I7_9ACTN</name>
<evidence type="ECO:0000313" key="4">
    <source>
        <dbReference type="EMBL" id="QFZ71882.1"/>
    </source>
</evidence>
<dbReference type="KEGG" id="sfy:GFH48_00020"/>
<comment type="similarity">
    <text evidence="1 3">Belongs to the short-chain dehydrogenases/reductases (SDR) family.</text>
</comment>
<evidence type="ECO:0000256" key="1">
    <source>
        <dbReference type="ARBA" id="ARBA00006484"/>
    </source>
</evidence>
<dbReference type="SUPFAM" id="SSF51735">
    <property type="entry name" value="NAD(P)-binding Rossmann-fold domains"/>
    <property type="match status" value="1"/>
</dbReference>
<reference evidence="4 5" key="1">
    <citation type="submission" date="2019-10" db="EMBL/GenBank/DDBJ databases">
        <title>A novel species.</title>
        <authorList>
            <person name="Gao J."/>
        </authorList>
    </citation>
    <scope>NUCLEOTIDE SEQUENCE [LARGE SCALE GENOMIC DNA]</scope>
    <source>
        <strain evidence="4 5">QMT-28</strain>
    </source>
</reference>
<proteinExistence type="inferred from homology"/>
<dbReference type="EMBL" id="CP045643">
    <property type="protein sequence ID" value="QFZ71882.1"/>
    <property type="molecule type" value="Genomic_DNA"/>
</dbReference>
<dbReference type="PANTHER" id="PTHR43976:SF16">
    <property type="entry name" value="SHORT-CHAIN DEHYDROGENASE_REDUCTASE FAMILY PROTEIN"/>
    <property type="match status" value="1"/>
</dbReference>
<dbReference type="AlphaFoldDB" id="A0A5Q0L4I7"/>
<dbReference type="InterPro" id="IPR051911">
    <property type="entry name" value="SDR_oxidoreductase"/>
</dbReference>
<organism evidence="4 5">
    <name type="scientific">Streptomyces fagopyri</name>
    <dbReference type="NCBI Taxonomy" id="2662397"/>
    <lineage>
        <taxon>Bacteria</taxon>
        <taxon>Bacillati</taxon>
        <taxon>Actinomycetota</taxon>
        <taxon>Actinomycetes</taxon>
        <taxon>Kitasatosporales</taxon>
        <taxon>Streptomycetaceae</taxon>
        <taxon>Streptomyces</taxon>
    </lineage>
</organism>
<sequence>MDIRNSVAVVTGANRGLGRHFASQLLERGAAKVYAGARNPSSVDLPGAVPLAMDITDPESVARAAEVAGDATLLINNAGISTHVGLASGDMGDIRLEMETHFFGSLNVTRAFAPVITANGGGAILNMLSVLSWAHYPNYGGYSAAKAAELAMTNVTRQELAPSGIDVIALHVGYMDTDMADYVDGSDKVDPAWVAGLALDGIQDRALEVVADDKSRTVRSALSGDLTNLYPGLPVAR</sequence>
<evidence type="ECO:0000256" key="2">
    <source>
        <dbReference type="ARBA" id="ARBA00023002"/>
    </source>
</evidence>
<dbReference type="InterPro" id="IPR002347">
    <property type="entry name" value="SDR_fam"/>
</dbReference>
<dbReference type="Proteomes" id="UP000326179">
    <property type="component" value="Chromosome"/>
</dbReference>
<dbReference type="NCBIfam" id="NF006119">
    <property type="entry name" value="PRK08264.1-5"/>
    <property type="match status" value="1"/>
</dbReference>
<dbReference type="PRINTS" id="PR00080">
    <property type="entry name" value="SDRFAMILY"/>
</dbReference>
<dbReference type="PRINTS" id="PR00081">
    <property type="entry name" value="GDHRDH"/>
</dbReference>
<dbReference type="Gene3D" id="3.40.50.720">
    <property type="entry name" value="NAD(P)-binding Rossmann-like Domain"/>
    <property type="match status" value="1"/>
</dbReference>